<dbReference type="AlphaFoldDB" id="A0A1X2GXR1"/>
<evidence type="ECO:0000313" key="1">
    <source>
        <dbReference type="EMBL" id="ORX62873.1"/>
    </source>
</evidence>
<organism evidence="1 2">
    <name type="scientific">Hesseltinella vesiculosa</name>
    <dbReference type="NCBI Taxonomy" id="101127"/>
    <lineage>
        <taxon>Eukaryota</taxon>
        <taxon>Fungi</taxon>
        <taxon>Fungi incertae sedis</taxon>
        <taxon>Mucoromycota</taxon>
        <taxon>Mucoromycotina</taxon>
        <taxon>Mucoromycetes</taxon>
        <taxon>Mucorales</taxon>
        <taxon>Cunninghamellaceae</taxon>
        <taxon>Hesseltinella</taxon>
    </lineage>
</organism>
<reference evidence="1 2" key="1">
    <citation type="submission" date="2016-07" db="EMBL/GenBank/DDBJ databases">
        <title>Pervasive Adenine N6-methylation of Active Genes in Fungi.</title>
        <authorList>
            <consortium name="DOE Joint Genome Institute"/>
            <person name="Mondo S.J."/>
            <person name="Dannebaum R.O."/>
            <person name="Kuo R.C."/>
            <person name="Labutti K."/>
            <person name="Haridas S."/>
            <person name="Kuo A."/>
            <person name="Salamov A."/>
            <person name="Ahrendt S.R."/>
            <person name="Lipzen A."/>
            <person name="Sullivan W."/>
            <person name="Andreopoulos W.B."/>
            <person name="Clum A."/>
            <person name="Lindquist E."/>
            <person name="Daum C."/>
            <person name="Ramamoorthy G.K."/>
            <person name="Gryganskyi A."/>
            <person name="Culley D."/>
            <person name="Magnuson J.K."/>
            <person name="James T.Y."/>
            <person name="O'Malley M.A."/>
            <person name="Stajich J.E."/>
            <person name="Spatafora J.W."/>
            <person name="Visel A."/>
            <person name="Grigoriev I.V."/>
        </authorList>
    </citation>
    <scope>NUCLEOTIDE SEQUENCE [LARGE SCALE GENOMIC DNA]</scope>
    <source>
        <strain evidence="1 2">NRRL 3301</strain>
    </source>
</reference>
<proteinExistence type="predicted"/>
<dbReference type="EMBL" id="MCGT01000001">
    <property type="protein sequence ID" value="ORX62873.1"/>
    <property type="molecule type" value="Genomic_DNA"/>
</dbReference>
<accession>A0A1X2GXR1</accession>
<dbReference type="Proteomes" id="UP000242146">
    <property type="component" value="Unassembled WGS sequence"/>
</dbReference>
<comment type="caution">
    <text evidence="1">The sequence shown here is derived from an EMBL/GenBank/DDBJ whole genome shotgun (WGS) entry which is preliminary data.</text>
</comment>
<sequence length="354" mass="40634">MPVISRNQAICIFYSEQFAKETVENLSEKLESYGDLDICFTNDPWKPLLQTKTKINGNPSYYQRYPDMEPEPSNSVDNVMLNNYRQVTDYMNRVYRPFVPPACELFDEKPMSLKEVYHEMLLVTNFFDDKSAQSFASWCGLSKLDFMKASIQRKFQKNAQGKTRYRVLWVLKENHRKDIVKQVVSVKEKHKASIEDLKNDGYQVVGYVRKSRGDEDEGTRLRLLDSMIDRLVTDSSVDMVYASYSCASNEPFANRDHSHTIRVPRTAGNTQDLLQFIATSTKPVAIAVIDFAGLSTNTTDITALINDHECIQAIVVDNLESCNSAMIFTREELLDPNTIQLFASRRAPIQRSKR</sequence>
<evidence type="ECO:0000313" key="2">
    <source>
        <dbReference type="Proteomes" id="UP000242146"/>
    </source>
</evidence>
<keyword evidence="2" id="KW-1185">Reference proteome</keyword>
<protein>
    <submittedName>
        <fullName evidence="1">Uncharacterized protein</fullName>
    </submittedName>
</protein>
<gene>
    <name evidence="1" type="ORF">DM01DRAFT_1330986</name>
</gene>
<dbReference type="OrthoDB" id="2275666at2759"/>
<name>A0A1X2GXR1_9FUNG</name>